<comment type="caution">
    <text evidence="6">The sequence shown here is derived from an EMBL/GenBank/DDBJ whole genome shotgun (WGS) entry which is preliminary data.</text>
</comment>
<dbReference type="Proteomes" id="UP000318571">
    <property type="component" value="Chromosome 11"/>
</dbReference>
<feature type="compositionally biased region" description="Basic and acidic residues" evidence="4">
    <location>
        <begin position="720"/>
        <end position="731"/>
    </location>
</feature>
<evidence type="ECO:0000256" key="2">
    <source>
        <dbReference type="ARBA" id="ARBA00022553"/>
    </source>
</evidence>
<feature type="compositionally biased region" description="Low complexity" evidence="4">
    <location>
        <begin position="1924"/>
        <end position="1933"/>
    </location>
</feature>
<feature type="compositionally biased region" description="Polar residues" evidence="4">
    <location>
        <begin position="1981"/>
        <end position="1991"/>
    </location>
</feature>
<dbReference type="PANTHER" id="PTHR10063:SF11">
    <property type="entry name" value="RHO GTPASE-ACTIVATING PROTEIN CG5521-RELATED"/>
    <property type="match status" value="1"/>
</dbReference>
<keyword evidence="3" id="KW-0175">Coiled coil</keyword>
<dbReference type="InterPro" id="IPR046859">
    <property type="entry name" value="RGPA/RALGAPB_N"/>
</dbReference>
<evidence type="ECO:0000256" key="4">
    <source>
        <dbReference type="SAM" id="MobiDB-lite"/>
    </source>
</evidence>
<feature type="region of interest" description="Disordered" evidence="4">
    <location>
        <begin position="656"/>
        <end position="733"/>
    </location>
</feature>
<keyword evidence="1" id="KW-0343">GTPase activation</keyword>
<dbReference type="Gene3D" id="3.40.50.11210">
    <property type="entry name" value="Rap/Ran-GAP"/>
    <property type="match status" value="1"/>
</dbReference>
<dbReference type="InterPro" id="IPR027107">
    <property type="entry name" value="Tuberin/Ral-act_asu"/>
</dbReference>
<dbReference type="InterPro" id="IPR035974">
    <property type="entry name" value="Rap/Ran-GAP_sf"/>
</dbReference>
<keyword evidence="2" id="KW-0597">Phosphoprotein</keyword>
<dbReference type="InterPro" id="IPR016024">
    <property type="entry name" value="ARM-type_fold"/>
</dbReference>
<evidence type="ECO:0000256" key="3">
    <source>
        <dbReference type="SAM" id="Coils"/>
    </source>
</evidence>
<feature type="coiled-coil region" evidence="3">
    <location>
        <begin position="1607"/>
        <end position="1634"/>
    </location>
</feature>
<dbReference type="PANTHER" id="PTHR10063">
    <property type="entry name" value="TUBERIN"/>
    <property type="match status" value="1"/>
</dbReference>
<dbReference type="SUPFAM" id="SSF111347">
    <property type="entry name" value="Rap/Ran-GAP"/>
    <property type="match status" value="1"/>
</dbReference>
<dbReference type="InterPro" id="IPR000331">
    <property type="entry name" value="Rap/Ran_GAP_dom"/>
</dbReference>
<proteinExistence type="predicted"/>
<accession>A0A553PJK3</accession>
<feature type="region of interest" description="Disordered" evidence="4">
    <location>
        <begin position="1887"/>
        <end position="1991"/>
    </location>
</feature>
<dbReference type="GO" id="GO:0005737">
    <property type="term" value="C:cytoplasm"/>
    <property type="evidence" value="ECO:0007669"/>
    <property type="project" value="TreeGrafter"/>
</dbReference>
<feature type="compositionally biased region" description="Polar residues" evidence="4">
    <location>
        <begin position="1943"/>
        <end position="1963"/>
    </location>
</feature>
<dbReference type="OMA" id="ELMRNGW"/>
<keyword evidence="7" id="KW-1185">Reference proteome</keyword>
<feature type="compositionally biased region" description="Low complexity" evidence="4">
    <location>
        <begin position="1295"/>
        <end position="1308"/>
    </location>
</feature>
<evidence type="ECO:0000259" key="5">
    <source>
        <dbReference type="PROSITE" id="PS50085"/>
    </source>
</evidence>
<sequence>MFSKKQNLSKKSEDVKKSAGKVVDPKRDTPTRAKHLRIFLDNAEIYEIIPFFEAYYSHIFYIVYDAFITAEINLRQKGAHKTQREELETVLYLFEKILIYLPEHLGRKWQYHSVGRLMSKLLHPGNSWKLLKREAMRLFILWYQVVGEVAGESLHAMFATLVPGFPSPYQGLGLTALAAMTPDTQDGPINPAEICPLIPPQSGERLRASPDTDLTRIFLDVLMELIVSQVPLIEWKEGKADRQKRCLEFLFDKFKAYYMPKIFPEFNWTMSLYDPSLKLPEVRKFRPAFIDTGDGNKKIDPMLSCRVVVIKWVAQYTHLTRSGAHGSSGTLAASNLGLNGTMDVSSPVQALNLSGHEKDFPSAHQPIHPINAFDDPVRSAQEGAMVREVLYSSRENVDFVHEVYRQAFLLSFSHSPAIKKVITVYKDWIQMNVVELPPFLLEPLHVDKERDELDYAMSGRLSADSSSGYRLRNDSYLGAIHKEHLAVRAGLQNVLQIFITNAANVFLLEISPEYPILLEEQVEMCKRVLNIYRYMVMNVKMDARTWEQLLFILLQITQLTMPESPPRRREDTLGGRLAQAIFQTLIVTWIKANLYVVVSPELWDQFLEVLSSLTLWEELIREWAKTMETLTRVLARQVYHLDLNDLPLDRLSERAAKKRRGQRAPQDMKFSPAVKSTAMPVSESHHLPGPDDSSGAGSLVGVPATPYRRQGSPYPRRKRVCSENEYKSSSHERRRLHVRKHLPGPVRRTMSDGNIKQPFLPFENRHRLRRHRSADSLYNCSRSDSEGVASRSCSPAPSSGLECTSMKDSPMQLDHDAMSEGGLSDQLSSHAMHSSSHSHHESPRSVIAGGSVKGWLPDVAVVLWRRMLGALGNINTIADTVIHAQIYKYLIELYEIMVRIRSNQGVSLDNNVTPPCPEFVPPFTIFAPWCFRALALPEAYQRGKLYALKLLCLLTCRPNDTELSQTHLVQFYKVLHQGLTGPKLDVMNTLIKFTGPRFFSLMLPGYTAYILDFLFAANCIISTTDLKGVPRTEATSVVGALLSFPSILPEIPLLLPNDHELSLISSADVKDQIIGVLLKSGKKEPAGLARCISLSSLGIFVYSELIHGSFHPKIKEAIQVLLTALRFNNKAVAQIASDMLLLLADHVKNFLDFYPEVPKKIVEVLARTLISLTPRGEAGVNEDEKRLLLSLLFCLGEWCMRIPNFILTQPQEDGKSLLYHVFGALQQASDPGLSSPSPVGPDHQVRREARQFEGFPNATREGYVNAAKAVLSPAVMVSDFDPNIHVDNTKEGYLSANTSPLKSSSKSRSGSRENLSEPNHPRLAVSSPDHDSNIPVRLAAKTILSHLVNHLFHFPMSNGPSNLSSLVSECDDIPNLPSDELTMDVFKQPNIQLFVINNTTLLSLVELPQMEEVQGLREIQSSNSQVRIILRDISGKFCWDSSALYGLTKSKNGHIEFDYSKMTAPMDLKSTGAKNYGGGHRQAMRRRNETVLPSNENTADDMDNLDDLLQYIGHTSPECKEEMGRPLNAVSASKFLDNEIESDVISGVLSQRTVEQDHLKRLVSDLEFAGAQESPPPVSSEECSPLFQQSRRLFNHLGLSSWEQRPNVHLVKKNERLLRELKNLDAKRNREAHKIAVVYVGEGQEDKQSILSNACGSQSFEEFVSGLAWEVELESHTGFMGGLQKSKTTGETAPYYATSFVEVMFHVATRMPSNSEECMLQKTRHIGNDEIHIVWSEHWRDYRRGILPTEFCDVLIVIYPLKNRLFRIQVSRKPEVPYFGPLFNEMIVGQRVLPGLIRATAINASRAKRSMLTYYQTHYEERSKSLESIIANHKNQSTFEEFITQVYSPAPLMNLFQYSASSSRPMSLIGSSSLGSQHLPHVLLDTNHQTSPQNAHHSHHFSNGHSDFRPRTKTESGAQPPSPGSHSPHLLPLNNNYEEETSPKQTIKQKLTFKTSLPGTSSKRPLAIKEEQNNLAREASPPQSSIPTRKR</sequence>
<organism evidence="6 7">
    <name type="scientific">Tigriopus californicus</name>
    <name type="common">Marine copepod</name>
    <dbReference type="NCBI Taxonomy" id="6832"/>
    <lineage>
        <taxon>Eukaryota</taxon>
        <taxon>Metazoa</taxon>
        <taxon>Ecdysozoa</taxon>
        <taxon>Arthropoda</taxon>
        <taxon>Crustacea</taxon>
        <taxon>Multicrustacea</taxon>
        <taxon>Hexanauplia</taxon>
        <taxon>Copepoda</taxon>
        <taxon>Harpacticoida</taxon>
        <taxon>Harpacticidae</taxon>
        <taxon>Tigriopus</taxon>
    </lineage>
</organism>
<reference evidence="6 7" key="1">
    <citation type="journal article" date="2018" name="Nat. Ecol. Evol.">
        <title>Genomic signatures of mitonuclear coevolution across populations of Tigriopus californicus.</title>
        <authorList>
            <person name="Barreto F.S."/>
            <person name="Watson E.T."/>
            <person name="Lima T.G."/>
            <person name="Willett C.S."/>
            <person name="Edmands S."/>
            <person name="Li W."/>
            <person name="Burton R.S."/>
        </authorList>
    </citation>
    <scope>NUCLEOTIDE SEQUENCE [LARGE SCALE GENOMIC DNA]</scope>
    <source>
        <strain evidence="6 7">San Diego</strain>
    </source>
</reference>
<gene>
    <name evidence="6" type="ORF">TCAL_08130</name>
</gene>
<dbReference type="GO" id="GO:0051056">
    <property type="term" value="P:regulation of small GTPase mediated signal transduction"/>
    <property type="evidence" value="ECO:0007669"/>
    <property type="project" value="InterPro"/>
</dbReference>
<feature type="domain" description="Rap-GAP" evidence="5">
    <location>
        <begin position="1621"/>
        <end position="1829"/>
    </location>
</feature>
<dbReference type="FunFam" id="3.40.50.11210:FF:000001">
    <property type="entry name" value="Ral GTPase-activating protein subunit alpha-1 isoform 1"/>
    <property type="match status" value="1"/>
</dbReference>
<dbReference type="OrthoDB" id="19311at2759"/>
<dbReference type="Pfam" id="PF02145">
    <property type="entry name" value="Rap_GAP"/>
    <property type="match status" value="1"/>
</dbReference>
<dbReference type="GO" id="GO:0005096">
    <property type="term" value="F:GTPase activator activity"/>
    <property type="evidence" value="ECO:0007669"/>
    <property type="project" value="UniProtKB-KW"/>
</dbReference>
<feature type="region of interest" description="Disordered" evidence="4">
    <location>
        <begin position="1"/>
        <end position="27"/>
    </location>
</feature>
<feature type="compositionally biased region" description="Basic and acidic residues" evidence="4">
    <location>
        <begin position="10"/>
        <end position="27"/>
    </location>
</feature>
<dbReference type="STRING" id="6832.A0A553PJK3"/>
<feature type="compositionally biased region" description="Low complexity" evidence="4">
    <location>
        <begin position="824"/>
        <end position="835"/>
    </location>
</feature>
<name>A0A553PJK3_TIGCA</name>
<evidence type="ECO:0000256" key="1">
    <source>
        <dbReference type="ARBA" id="ARBA00022468"/>
    </source>
</evidence>
<dbReference type="GO" id="GO:0005634">
    <property type="term" value="C:nucleus"/>
    <property type="evidence" value="ECO:0007669"/>
    <property type="project" value="InterPro"/>
</dbReference>
<feature type="region of interest" description="Disordered" evidence="4">
    <location>
        <begin position="1291"/>
        <end position="1331"/>
    </location>
</feature>
<protein>
    <recommendedName>
        <fullName evidence="5">Rap-GAP domain-containing protein</fullName>
    </recommendedName>
</protein>
<dbReference type="Pfam" id="PF20412">
    <property type="entry name" value="RALGAPB_N"/>
    <property type="match status" value="1"/>
</dbReference>
<evidence type="ECO:0000313" key="6">
    <source>
        <dbReference type="EMBL" id="TRY77866.1"/>
    </source>
</evidence>
<dbReference type="PROSITE" id="PS50085">
    <property type="entry name" value="RAPGAP"/>
    <property type="match status" value="1"/>
</dbReference>
<evidence type="ECO:0000313" key="7">
    <source>
        <dbReference type="Proteomes" id="UP000318571"/>
    </source>
</evidence>
<dbReference type="EMBL" id="VCGU01000003">
    <property type="protein sequence ID" value="TRY77866.1"/>
    <property type="molecule type" value="Genomic_DNA"/>
</dbReference>
<feature type="region of interest" description="Disordered" evidence="4">
    <location>
        <begin position="779"/>
        <end position="843"/>
    </location>
</feature>
<dbReference type="SUPFAM" id="SSF48371">
    <property type="entry name" value="ARM repeat"/>
    <property type="match status" value="1"/>
</dbReference>